<keyword evidence="7" id="KW-0539">Nucleus</keyword>
<dbReference type="PANTHER" id="PTHR45801:SF117">
    <property type="entry name" value="OS07G0417400 PROTEIN"/>
    <property type="match status" value="1"/>
</dbReference>
<dbReference type="AlphaFoldDB" id="A0AAQ3QG55"/>
<evidence type="ECO:0000313" key="11">
    <source>
        <dbReference type="Proteomes" id="UP001327560"/>
    </source>
</evidence>
<sequence>MSAFCSSSAGLPNYLSECSCQTQMESDRKKDPKDTIEEAVFQGQSYYECVFCKRGLSTAQALGGHMNVHRKDRAKLQQPLTTMASTMPLFNTNPGDDHSSCTTYLSLHASWFGPQNMGTAAHEDPVSLGRPQDQLKLSGEDLELSLSLSLHVDGGTDFLDGGVKEQKVEGEVLDLELRLGY</sequence>
<dbReference type="PANTHER" id="PTHR45801">
    <property type="entry name" value="OS07G0101800 PROTEIN"/>
    <property type="match status" value="1"/>
</dbReference>
<dbReference type="InterPro" id="IPR052426">
    <property type="entry name" value="Plant_dev_regulator"/>
</dbReference>
<dbReference type="PROSITE" id="PS50157">
    <property type="entry name" value="ZINC_FINGER_C2H2_2"/>
    <property type="match status" value="1"/>
</dbReference>
<accession>A0AAQ3QG55</accession>
<evidence type="ECO:0000256" key="2">
    <source>
        <dbReference type="ARBA" id="ARBA00022723"/>
    </source>
</evidence>
<evidence type="ECO:0000256" key="1">
    <source>
        <dbReference type="ARBA" id="ARBA00004123"/>
    </source>
</evidence>
<keyword evidence="6" id="KW-0804">Transcription</keyword>
<evidence type="ECO:0000256" key="7">
    <source>
        <dbReference type="ARBA" id="ARBA00023242"/>
    </source>
</evidence>
<evidence type="ECO:0000256" key="4">
    <source>
        <dbReference type="ARBA" id="ARBA00022833"/>
    </source>
</evidence>
<evidence type="ECO:0000259" key="9">
    <source>
        <dbReference type="PROSITE" id="PS50157"/>
    </source>
</evidence>
<protein>
    <submittedName>
        <fullName evidence="10">Transcriptional regulator SUPERMAN-like</fullName>
    </submittedName>
</protein>
<evidence type="ECO:0000256" key="6">
    <source>
        <dbReference type="ARBA" id="ARBA00023163"/>
    </source>
</evidence>
<keyword evidence="4" id="KW-0862">Zinc</keyword>
<evidence type="ECO:0000313" key="10">
    <source>
        <dbReference type="EMBL" id="WOL07065.1"/>
    </source>
</evidence>
<dbReference type="InterPro" id="IPR013087">
    <property type="entry name" value="Znf_C2H2_type"/>
</dbReference>
<proteinExistence type="predicted"/>
<dbReference type="InterPro" id="IPR036236">
    <property type="entry name" value="Znf_C2H2_sf"/>
</dbReference>
<evidence type="ECO:0000256" key="5">
    <source>
        <dbReference type="ARBA" id="ARBA00023015"/>
    </source>
</evidence>
<organism evidence="10 11">
    <name type="scientific">Canna indica</name>
    <name type="common">Indian-shot</name>
    <dbReference type="NCBI Taxonomy" id="4628"/>
    <lineage>
        <taxon>Eukaryota</taxon>
        <taxon>Viridiplantae</taxon>
        <taxon>Streptophyta</taxon>
        <taxon>Embryophyta</taxon>
        <taxon>Tracheophyta</taxon>
        <taxon>Spermatophyta</taxon>
        <taxon>Magnoliopsida</taxon>
        <taxon>Liliopsida</taxon>
        <taxon>Zingiberales</taxon>
        <taxon>Cannaceae</taxon>
        <taxon>Canna</taxon>
    </lineage>
</organism>
<evidence type="ECO:0000256" key="3">
    <source>
        <dbReference type="ARBA" id="ARBA00022771"/>
    </source>
</evidence>
<name>A0AAQ3QG55_9LILI</name>
<dbReference type="PROSITE" id="PS00028">
    <property type="entry name" value="ZINC_FINGER_C2H2_1"/>
    <property type="match status" value="1"/>
</dbReference>
<dbReference type="GO" id="GO:0008270">
    <property type="term" value="F:zinc ion binding"/>
    <property type="evidence" value="ECO:0007669"/>
    <property type="project" value="UniProtKB-KW"/>
</dbReference>
<evidence type="ECO:0000256" key="8">
    <source>
        <dbReference type="PROSITE-ProRule" id="PRU00042"/>
    </source>
</evidence>
<keyword evidence="11" id="KW-1185">Reference proteome</keyword>
<dbReference type="Proteomes" id="UP001327560">
    <property type="component" value="Chromosome 5"/>
</dbReference>
<gene>
    <name evidence="10" type="ORF">Cni_G15801</name>
</gene>
<dbReference type="EMBL" id="CP136894">
    <property type="protein sequence ID" value="WOL07065.1"/>
    <property type="molecule type" value="Genomic_DNA"/>
</dbReference>
<dbReference type="GO" id="GO:0005634">
    <property type="term" value="C:nucleus"/>
    <property type="evidence" value="ECO:0007669"/>
    <property type="project" value="UniProtKB-SubCell"/>
</dbReference>
<keyword evidence="2" id="KW-0479">Metal-binding</keyword>
<comment type="subcellular location">
    <subcellularLocation>
        <location evidence="1">Nucleus</location>
    </subcellularLocation>
</comment>
<keyword evidence="3 8" id="KW-0863">Zinc-finger</keyword>
<reference evidence="10 11" key="1">
    <citation type="submission" date="2023-10" db="EMBL/GenBank/DDBJ databases">
        <title>Chromosome-scale genome assembly provides insights into flower coloration mechanisms of Canna indica.</title>
        <authorList>
            <person name="Li C."/>
        </authorList>
    </citation>
    <scope>NUCLEOTIDE SEQUENCE [LARGE SCALE GENOMIC DNA]</scope>
    <source>
        <tissue evidence="10">Flower</tissue>
    </source>
</reference>
<dbReference type="SUPFAM" id="SSF57667">
    <property type="entry name" value="beta-beta-alpha zinc fingers"/>
    <property type="match status" value="1"/>
</dbReference>
<feature type="domain" description="C2H2-type" evidence="9">
    <location>
        <begin position="47"/>
        <end position="74"/>
    </location>
</feature>
<dbReference type="Gene3D" id="3.30.160.60">
    <property type="entry name" value="Classic Zinc Finger"/>
    <property type="match status" value="1"/>
</dbReference>
<keyword evidence="5" id="KW-0805">Transcription regulation</keyword>